<dbReference type="EMBL" id="MIGC01004993">
    <property type="protein sequence ID" value="PHJ17424.1"/>
    <property type="molecule type" value="Genomic_DNA"/>
</dbReference>
<feature type="non-terminal residue" evidence="3">
    <location>
        <position position="80"/>
    </location>
</feature>
<dbReference type="GeneID" id="94432091"/>
<reference evidence="3 4" key="1">
    <citation type="journal article" date="2017" name="Int. J. Parasitol.">
        <title>The genome of the protozoan parasite Cystoisospora suis and a reverse vaccinology approach to identify vaccine candidates.</title>
        <authorList>
            <person name="Palmieri N."/>
            <person name="Shrestha A."/>
            <person name="Ruttkowski B."/>
            <person name="Beck T."/>
            <person name="Vogl C."/>
            <person name="Tomley F."/>
            <person name="Blake D.P."/>
            <person name="Joachim A."/>
        </authorList>
    </citation>
    <scope>NUCLEOTIDE SEQUENCE [LARGE SCALE GENOMIC DNA]</scope>
    <source>
        <strain evidence="3 4">Wien I</strain>
    </source>
</reference>
<dbReference type="InterPro" id="IPR000375">
    <property type="entry name" value="Dynamin_stalk"/>
</dbReference>
<keyword evidence="4" id="KW-1185">Reference proteome</keyword>
<evidence type="ECO:0000313" key="4">
    <source>
        <dbReference type="Proteomes" id="UP000221165"/>
    </source>
</evidence>
<dbReference type="Gene3D" id="1.20.120.1240">
    <property type="entry name" value="Dynamin, middle domain"/>
    <property type="match status" value="1"/>
</dbReference>
<dbReference type="AlphaFoldDB" id="A0A2C6KLV3"/>
<name>A0A2C6KLV3_9APIC</name>
<feature type="domain" description="Dynamin stalk" evidence="2">
    <location>
        <begin position="4"/>
        <end position="60"/>
    </location>
</feature>
<evidence type="ECO:0000256" key="1">
    <source>
        <dbReference type="SAM" id="MobiDB-lite"/>
    </source>
</evidence>
<dbReference type="OrthoDB" id="5061070at2759"/>
<proteinExistence type="predicted"/>
<accession>A0A2C6KLV3</accession>
<organism evidence="3 4">
    <name type="scientific">Cystoisospora suis</name>
    <dbReference type="NCBI Taxonomy" id="483139"/>
    <lineage>
        <taxon>Eukaryota</taxon>
        <taxon>Sar</taxon>
        <taxon>Alveolata</taxon>
        <taxon>Apicomplexa</taxon>
        <taxon>Conoidasida</taxon>
        <taxon>Coccidia</taxon>
        <taxon>Eucoccidiorida</taxon>
        <taxon>Eimeriorina</taxon>
        <taxon>Sarcocystidae</taxon>
        <taxon>Cystoisospora</taxon>
    </lineage>
</organism>
<evidence type="ECO:0000313" key="3">
    <source>
        <dbReference type="EMBL" id="PHJ17424.1"/>
    </source>
</evidence>
<evidence type="ECO:0000259" key="2">
    <source>
        <dbReference type="Pfam" id="PF01031"/>
    </source>
</evidence>
<feature type="non-terminal residue" evidence="3">
    <location>
        <position position="1"/>
    </location>
</feature>
<feature type="region of interest" description="Disordered" evidence="1">
    <location>
        <begin position="58"/>
        <end position="80"/>
    </location>
</feature>
<comment type="caution">
    <text evidence="3">The sequence shown here is derived from an EMBL/GenBank/DDBJ whole genome shotgun (WGS) entry which is preliminary data.</text>
</comment>
<dbReference type="VEuPathDB" id="ToxoDB:CSUI_008755"/>
<feature type="compositionally biased region" description="Polar residues" evidence="1">
    <location>
        <begin position="60"/>
        <end position="69"/>
    </location>
</feature>
<dbReference type="Pfam" id="PF01031">
    <property type="entry name" value="Dynamin_M"/>
    <property type="match status" value="1"/>
</dbReference>
<sequence length="80" mass="8835">IANRVFGRFPSLAEKVLELSQEILLRERDHTKLILQQIVDAETGYLFTNDPRYLSEHGSMISQDNSLDSMNPGAGGMAGA</sequence>
<gene>
    <name evidence="3" type="ORF">CSUI_008755</name>
</gene>
<dbReference type="Proteomes" id="UP000221165">
    <property type="component" value="Unassembled WGS sequence"/>
</dbReference>
<dbReference type="RefSeq" id="XP_067919145.1">
    <property type="nucleotide sequence ID" value="XM_068068880.1"/>
</dbReference>
<protein>
    <submittedName>
        <fullName evidence="3">Dynamin-related protein drpb</fullName>
    </submittedName>
</protein>